<dbReference type="EMBL" id="RCCB01000010">
    <property type="protein sequence ID" value="RLJ35468.1"/>
    <property type="molecule type" value="Genomic_DNA"/>
</dbReference>
<dbReference type="AlphaFoldDB" id="A0A497V412"/>
<evidence type="ECO:0000256" key="1">
    <source>
        <dbReference type="ARBA" id="ARBA00022729"/>
    </source>
</evidence>
<feature type="signal peptide" evidence="2">
    <location>
        <begin position="1"/>
        <end position="18"/>
    </location>
</feature>
<accession>A0A497V412</accession>
<sequence>MKKIQTLLLALASTTLWAQQTISFETSEGYQLGTLHQQNGWEVTEGSAGFVTNQTVSNEAASTGSYSFKNAYEPSFDWQYFPIFGASKIFDAPKSYNNFTISYDVMATAKLGSDFEFTLFAIDSNEEYVPVAGVGIENQGYIYLIKDINYSSDRAVPEWAPNQWVNIKIEVTATEIKYYINNTLEKTLANFTELNIVGFNMLHNNYGNNAFYDNFVITSENLGTKPFEAISYSVYPNPAQDIVSIELPANTTLSETAIYSITGQKVIHTEGSQTINVSSLSAGTYFLKGLTTDGTSFTKKLIKK</sequence>
<dbReference type="InterPro" id="IPR026444">
    <property type="entry name" value="Secre_tail"/>
</dbReference>
<reference evidence="5 7" key="2">
    <citation type="submission" date="2018-10" db="EMBL/GenBank/DDBJ databases">
        <title>Genomic Encyclopedia of Archaeal and Bacterial Type Strains, Phase II (KMG-II): from individual species to whole genera.</title>
        <authorList>
            <person name="Goeker M."/>
        </authorList>
    </citation>
    <scope>NUCLEOTIDE SEQUENCE [LARGE SCALE GENOMIC DNA]</scope>
    <source>
        <strain evidence="5 7">DSM 21886</strain>
    </source>
</reference>
<evidence type="ECO:0000313" key="6">
    <source>
        <dbReference type="Proteomes" id="UP000233767"/>
    </source>
</evidence>
<reference evidence="4 6" key="1">
    <citation type="submission" date="2017-12" db="EMBL/GenBank/DDBJ databases">
        <title>Genomic Encyclopedia of Type Strains, Phase III (KMG-III): the genomes of soil and plant-associated and newly described type strains.</title>
        <authorList>
            <person name="Whitman W."/>
        </authorList>
    </citation>
    <scope>NUCLEOTIDE SEQUENCE [LARGE SCALE GENOMIC DNA]</scope>
    <source>
        <strain evidence="4 6">IP-10</strain>
    </source>
</reference>
<evidence type="ECO:0000256" key="2">
    <source>
        <dbReference type="SAM" id="SignalP"/>
    </source>
</evidence>
<evidence type="ECO:0000313" key="7">
    <source>
        <dbReference type="Proteomes" id="UP000275027"/>
    </source>
</evidence>
<keyword evidence="6" id="KW-1185">Reference proteome</keyword>
<evidence type="ECO:0000313" key="5">
    <source>
        <dbReference type="EMBL" id="RLJ35468.1"/>
    </source>
</evidence>
<dbReference type="GO" id="GO:0004553">
    <property type="term" value="F:hydrolase activity, hydrolyzing O-glycosyl compounds"/>
    <property type="evidence" value="ECO:0007669"/>
    <property type="project" value="UniProtKB-ARBA"/>
</dbReference>
<feature type="chain" id="PRO_5019721530" evidence="2">
    <location>
        <begin position="19"/>
        <end position="304"/>
    </location>
</feature>
<dbReference type="SUPFAM" id="SSF49899">
    <property type="entry name" value="Concanavalin A-like lectins/glucanases"/>
    <property type="match status" value="1"/>
</dbReference>
<feature type="domain" description="Secretion system C-terminal sorting" evidence="3">
    <location>
        <begin position="234"/>
        <end position="302"/>
    </location>
</feature>
<dbReference type="EMBL" id="PJND01000007">
    <property type="protein sequence ID" value="PKW29029.1"/>
    <property type="molecule type" value="Genomic_DNA"/>
</dbReference>
<evidence type="ECO:0000313" key="4">
    <source>
        <dbReference type="EMBL" id="PKW29029.1"/>
    </source>
</evidence>
<dbReference type="RefSeq" id="WP_101471083.1">
    <property type="nucleotide sequence ID" value="NZ_PJND01000007.1"/>
</dbReference>
<gene>
    <name evidence="4" type="ORF">B0G92_0658</name>
    <name evidence="5" type="ORF">CLV50_0848</name>
</gene>
<dbReference type="NCBIfam" id="TIGR04183">
    <property type="entry name" value="Por_Secre_tail"/>
    <property type="match status" value="1"/>
</dbReference>
<comment type="caution">
    <text evidence="5">The sequence shown here is derived from an EMBL/GenBank/DDBJ whole genome shotgun (WGS) entry which is preliminary data.</text>
</comment>
<name>A0A497V412_9FLAO</name>
<dbReference type="Proteomes" id="UP000275027">
    <property type="component" value="Unassembled WGS sequence"/>
</dbReference>
<protein>
    <submittedName>
        <fullName evidence="4 5">Secreted protein (Por secretion system target)</fullName>
    </submittedName>
</protein>
<dbReference type="Pfam" id="PF18962">
    <property type="entry name" value="Por_Secre_tail"/>
    <property type="match status" value="1"/>
</dbReference>
<organism evidence="5 7">
    <name type="scientific">Flavobacterium lindanitolerans</name>
    <dbReference type="NCBI Taxonomy" id="428988"/>
    <lineage>
        <taxon>Bacteria</taxon>
        <taxon>Pseudomonadati</taxon>
        <taxon>Bacteroidota</taxon>
        <taxon>Flavobacteriia</taxon>
        <taxon>Flavobacteriales</taxon>
        <taxon>Flavobacteriaceae</taxon>
        <taxon>Flavobacterium</taxon>
    </lineage>
</organism>
<dbReference type="InterPro" id="IPR013320">
    <property type="entry name" value="ConA-like_dom_sf"/>
</dbReference>
<dbReference type="GO" id="GO:0005975">
    <property type="term" value="P:carbohydrate metabolic process"/>
    <property type="evidence" value="ECO:0007669"/>
    <property type="project" value="UniProtKB-ARBA"/>
</dbReference>
<dbReference type="Proteomes" id="UP000233767">
    <property type="component" value="Unassembled WGS sequence"/>
</dbReference>
<dbReference type="Gene3D" id="2.60.120.560">
    <property type="entry name" value="Exo-inulinase, domain 1"/>
    <property type="match status" value="1"/>
</dbReference>
<keyword evidence="1 2" id="KW-0732">Signal</keyword>
<proteinExistence type="predicted"/>
<evidence type="ECO:0000259" key="3">
    <source>
        <dbReference type="Pfam" id="PF18962"/>
    </source>
</evidence>